<evidence type="ECO:0000313" key="2">
    <source>
        <dbReference type="EMBL" id="KAA1132838.1"/>
    </source>
</evidence>
<dbReference type="AlphaFoldDB" id="A0A5B0S4X5"/>
<proteinExistence type="predicted"/>
<sequence length="143" mass="16103">MRTEFYCSVVQFTSARTSPNLVGLPQSSQPSLTTDPQRRTYSTSPSQSLKFLDSPQVPYNSPPPSTATNARRSIRISKFFSSLLIQHIIPYISFPSQPHLFFFFGPTQPAFPSSPPPLLPLVLNSDYQLYQSYLPLPPRIQPI</sequence>
<dbReference type="Proteomes" id="UP000325313">
    <property type="component" value="Unassembled WGS sequence"/>
</dbReference>
<protein>
    <submittedName>
        <fullName evidence="2">Uncharacterized protein</fullName>
    </submittedName>
</protein>
<accession>A0A5B0S4X5</accession>
<name>A0A5B0S4X5_PUCGR</name>
<organism evidence="2 4">
    <name type="scientific">Puccinia graminis f. sp. tritici</name>
    <dbReference type="NCBI Taxonomy" id="56615"/>
    <lineage>
        <taxon>Eukaryota</taxon>
        <taxon>Fungi</taxon>
        <taxon>Dikarya</taxon>
        <taxon>Basidiomycota</taxon>
        <taxon>Pucciniomycotina</taxon>
        <taxon>Pucciniomycetes</taxon>
        <taxon>Pucciniales</taxon>
        <taxon>Pucciniaceae</taxon>
        <taxon>Puccinia</taxon>
    </lineage>
</organism>
<comment type="caution">
    <text evidence="2">The sequence shown here is derived from an EMBL/GenBank/DDBJ whole genome shotgun (WGS) entry which is preliminary data.</text>
</comment>
<evidence type="ECO:0000256" key="1">
    <source>
        <dbReference type="SAM" id="MobiDB-lite"/>
    </source>
</evidence>
<evidence type="ECO:0000313" key="3">
    <source>
        <dbReference type="EMBL" id="KAA1135571.1"/>
    </source>
</evidence>
<reference evidence="2 4" key="1">
    <citation type="submission" date="2019-05" db="EMBL/GenBank/DDBJ databases">
        <title>Emergence of the Ug99 lineage of the wheat stem rust pathogen through somatic hybridization.</title>
        <authorList>
            <person name="Li F."/>
            <person name="Upadhyaya N.M."/>
            <person name="Sperschneider J."/>
            <person name="Matny O."/>
            <person name="Nguyen-Phuc H."/>
            <person name="Mago R."/>
            <person name="Raley C."/>
            <person name="Miller M.E."/>
            <person name="Silverstein K.A.T."/>
            <person name="Henningsen E."/>
            <person name="Hirsch C.D."/>
            <person name="Visser B."/>
            <person name="Pretorius Z.A."/>
            <person name="Steffenson B.J."/>
            <person name="Schwessinger B."/>
            <person name="Dodds P.N."/>
            <person name="Figueroa M."/>
        </authorList>
    </citation>
    <scope>NUCLEOTIDE SEQUENCE [LARGE SCALE GENOMIC DNA]</scope>
    <source>
        <strain evidence="2 4">Ug99</strain>
    </source>
</reference>
<dbReference type="EMBL" id="VDEP01000038">
    <property type="protein sequence ID" value="KAA1135571.1"/>
    <property type="molecule type" value="Genomic_DNA"/>
</dbReference>
<dbReference type="EMBL" id="VDEP01000075">
    <property type="protein sequence ID" value="KAA1132838.1"/>
    <property type="molecule type" value="Genomic_DNA"/>
</dbReference>
<feature type="region of interest" description="Disordered" evidence="1">
    <location>
        <begin position="23"/>
        <end position="69"/>
    </location>
</feature>
<evidence type="ECO:0000313" key="4">
    <source>
        <dbReference type="Proteomes" id="UP000325313"/>
    </source>
</evidence>
<gene>
    <name evidence="2" type="ORF">PGTUg99_008780</name>
    <name evidence="3" type="ORF">PGTUg99_020536</name>
</gene>
<feature type="compositionally biased region" description="Polar residues" evidence="1">
    <location>
        <begin position="23"/>
        <end position="49"/>
    </location>
</feature>